<comment type="caution">
    <text evidence="9">The sequence shown here is derived from an EMBL/GenBank/DDBJ whole genome shotgun (WGS) entry which is preliminary data.</text>
</comment>
<dbReference type="EMBL" id="SMTF01000017">
    <property type="protein sequence ID" value="TDK21069.1"/>
    <property type="molecule type" value="Genomic_DNA"/>
</dbReference>
<dbReference type="Proteomes" id="UP000294796">
    <property type="component" value="Unassembled WGS sequence"/>
</dbReference>
<evidence type="ECO:0000313" key="9">
    <source>
        <dbReference type="EMBL" id="TDK21069.1"/>
    </source>
</evidence>
<reference evidence="9 10" key="1">
    <citation type="submission" date="2019-03" db="EMBL/GenBank/DDBJ databases">
        <title>Luteimonas zhaokaii sp.nov., isolated from the rectal contents of Plateau pika in Yushu, Qinghai Province, China.</title>
        <authorList>
            <person name="Zhang G."/>
        </authorList>
    </citation>
    <scope>NUCLEOTIDE SEQUENCE [LARGE SCALE GENOMIC DNA]</scope>
    <source>
        <strain evidence="9 10">B9</strain>
    </source>
</reference>
<keyword evidence="4" id="KW-0255">Endonuclease</keyword>
<name>A0A4R5TSW2_9GAMM</name>
<evidence type="ECO:0000256" key="7">
    <source>
        <dbReference type="ARBA" id="ARBA00023016"/>
    </source>
</evidence>
<evidence type="ECO:0000256" key="3">
    <source>
        <dbReference type="ARBA" id="ARBA00022722"/>
    </source>
</evidence>
<evidence type="ECO:0000256" key="4">
    <source>
        <dbReference type="ARBA" id="ARBA00022759"/>
    </source>
</evidence>
<dbReference type="Gene3D" id="3.30.920.30">
    <property type="entry name" value="Hypothetical protein"/>
    <property type="match status" value="1"/>
</dbReference>
<protein>
    <submittedName>
        <fullName evidence="9">Addiction module toxin, HicA family</fullName>
    </submittedName>
</protein>
<evidence type="ECO:0000256" key="8">
    <source>
        <dbReference type="SAM" id="MobiDB-lite"/>
    </source>
</evidence>
<dbReference type="GO" id="GO:0004519">
    <property type="term" value="F:endonuclease activity"/>
    <property type="evidence" value="ECO:0007669"/>
    <property type="project" value="UniProtKB-KW"/>
</dbReference>
<evidence type="ECO:0000256" key="6">
    <source>
        <dbReference type="ARBA" id="ARBA00022884"/>
    </source>
</evidence>
<dbReference type="AlphaFoldDB" id="A0A4R5TSW2"/>
<dbReference type="InterPro" id="IPR038570">
    <property type="entry name" value="HicA_sf"/>
</dbReference>
<dbReference type="SUPFAM" id="SSF54786">
    <property type="entry name" value="YcfA/nrd intein domain"/>
    <property type="match status" value="1"/>
</dbReference>
<keyword evidence="10" id="KW-1185">Reference proteome</keyword>
<evidence type="ECO:0000256" key="2">
    <source>
        <dbReference type="ARBA" id="ARBA00022649"/>
    </source>
</evidence>
<dbReference type="InterPro" id="IPR012933">
    <property type="entry name" value="HicA_mRNA_interferase"/>
</dbReference>
<dbReference type="GO" id="GO:0003729">
    <property type="term" value="F:mRNA binding"/>
    <property type="evidence" value="ECO:0007669"/>
    <property type="project" value="InterPro"/>
</dbReference>
<evidence type="ECO:0000256" key="5">
    <source>
        <dbReference type="ARBA" id="ARBA00022801"/>
    </source>
</evidence>
<dbReference type="RefSeq" id="WP_133323461.1">
    <property type="nucleotide sequence ID" value="NZ_SMTF01000017.1"/>
</dbReference>
<organism evidence="9 10">
    <name type="scientific">Luteimonas aestuarii</name>
    <dbReference type="NCBI Taxonomy" id="453837"/>
    <lineage>
        <taxon>Bacteria</taxon>
        <taxon>Pseudomonadati</taxon>
        <taxon>Pseudomonadota</taxon>
        <taxon>Gammaproteobacteria</taxon>
        <taxon>Lysobacterales</taxon>
        <taxon>Lysobacteraceae</taxon>
        <taxon>Luteimonas</taxon>
    </lineage>
</organism>
<keyword evidence="5" id="KW-0378">Hydrolase</keyword>
<sequence length="67" mass="7437">MPPKIRDIRDIRDLRKRDGWSEVAQGGSHRQSRHPVKPGPATVPGKPGDDVPPGTLNCVFKQTGLRR</sequence>
<evidence type="ECO:0000256" key="1">
    <source>
        <dbReference type="ARBA" id="ARBA00006620"/>
    </source>
</evidence>
<dbReference type="GO" id="GO:0016787">
    <property type="term" value="F:hydrolase activity"/>
    <property type="evidence" value="ECO:0007669"/>
    <property type="project" value="UniProtKB-KW"/>
</dbReference>
<dbReference type="Pfam" id="PF07927">
    <property type="entry name" value="HicA_toxin"/>
    <property type="match status" value="1"/>
</dbReference>
<gene>
    <name evidence="9" type="ORF">E2F46_15330</name>
</gene>
<proteinExistence type="inferred from homology"/>
<accession>A0A4R5TSW2</accession>
<keyword evidence="7" id="KW-0346">Stress response</keyword>
<feature type="compositionally biased region" description="Low complexity" evidence="8">
    <location>
        <begin position="43"/>
        <end position="54"/>
    </location>
</feature>
<comment type="similarity">
    <text evidence="1">Belongs to the HicA mRNA interferase family.</text>
</comment>
<keyword evidence="3" id="KW-0540">Nuclease</keyword>
<feature type="region of interest" description="Disordered" evidence="8">
    <location>
        <begin position="17"/>
        <end position="54"/>
    </location>
</feature>
<keyword evidence="2" id="KW-1277">Toxin-antitoxin system</keyword>
<keyword evidence="6" id="KW-0694">RNA-binding</keyword>
<evidence type="ECO:0000313" key="10">
    <source>
        <dbReference type="Proteomes" id="UP000294796"/>
    </source>
</evidence>